<keyword evidence="1" id="KW-0812">Transmembrane</keyword>
<sequence>MGTEVIGMNKNKVGNILGINSILPAIVSMIVFFILSGPDADGYLIVIIFSLLSIIGVFMAVIGLIFDKRRITAFIGLVANLIVLVCTFLLFLAMRIGEV</sequence>
<dbReference type="Proteomes" id="UP000291151">
    <property type="component" value="Chromosome"/>
</dbReference>
<organism evidence="2 3">
    <name type="scientific">Ureibacillus thermophilus</name>
    <dbReference type="NCBI Taxonomy" id="367743"/>
    <lineage>
        <taxon>Bacteria</taxon>
        <taxon>Bacillati</taxon>
        <taxon>Bacillota</taxon>
        <taxon>Bacilli</taxon>
        <taxon>Bacillales</taxon>
        <taxon>Caryophanaceae</taxon>
        <taxon>Ureibacillus</taxon>
    </lineage>
</organism>
<feature type="transmembrane region" description="Helical" evidence="1">
    <location>
        <begin position="73"/>
        <end position="94"/>
    </location>
</feature>
<protein>
    <submittedName>
        <fullName evidence="2">Uncharacterized protein</fullName>
    </submittedName>
</protein>
<keyword evidence="3" id="KW-1185">Reference proteome</keyword>
<feature type="transmembrane region" description="Helical" evidence="1">
    <location>
        <begin position="16"/>
        <end position="36"/>
    </location>
</feature>
<feature type="transmembrane region" description="Helical" evidence="1">
    <location>
        <begin position="42"/>
        <end position="66"/>
    </location>
</feature>
<evidence type="ECO:0000313" key="3">
    <source>
        <dbReference type="Proteomes" id="UP000291151"/>
    </source>
</evidence>
<dbReference type="EMBL" id="CP036528">
    <property type="protein sequence ID" value="QBK25509.1"/>
    <property type="molecule type" value="Genomic_DNA"/>
</dbReference>
<accession>A0A4P6UQG7</accession>
<gene>
    <name evidence="2" type="ORF">DKZ56_06370</name>
</gene>
<name>A0A4P6UQG7_9BACL</name>
<dbReference type="AlphaFoldDB" id="A0A4P6UQG7"/>
<keyword evidence="1" id="KW-0472">Membrane</keyword>
<reference evidence="2 3" key="1">
    <citation type="submission" date="2019-02" db="EMBL/GenBank/DDBJ databases">
        <title>Ureibacillus thermophilus.</title>
        <authorList>
            <person name="Sunny J.S."/>
            <person name="Natarajan A."/>
            <person name="Saleena L.M."/>
        </authorList>
    </citation>
    <scope>NUCLEOTIDE SEQUENCE [LARGE SCALE GENOMIC DNA]</scope>
    <source>
        <strain evidence="2 3">LM102</strain>
    </source>
</reference>
<dbReference type="KEGG" id="uth:DKZ56_06370"/>
<dbReference type="RefSeq" id="WP_208651895.1">
    <property type="nucleotide sequence ID" value="NZ_CP036528.1"/>
</dbReference>
<evidence type="ECO:0000256" key="1">
    <source>
        <dbReference type="SAM" id="Phobius"/>
    </source>
</evidence>
<proteinExistence type="predicted"/>
<evidence type="ECO:0000313" key="2">
    <source>
        <dbReference type="EMBL" id="QBK25509.1"/>
    </source>
</evidence>
<keyword evidence="1" id="KW-1133">Transmembrane helix</keyword>